<dbReference type="SMART" id="SM00267">
    <property type="entry name" value="GGDEF"/>
    <property type="match status" value="1"/>
</dbReference>
<dbReference type="Pfam" id="PF00990">
    <property type="entry name" value="GGDEF"/>
    <property type="match status" value="1"/>
</dbReference>
<dbReference type="PANTHER" id="PTHR45138:SF9">
    <property type="entry name" value="DIGUANYLATE CYCLASE DGCM-RELATED"/>
    <property type="match status" value="1"/>
</dbReference>
<dbReference type="InterPro" id="IPR000160">
    <property type="entry name" value="GGDEF_dom"/>
</dbReference>
<evidence type="ECO:0000313" key="2">
    <source>
        <dbReference type="EMBL" id="VDC24888.1"/>
    </source>
</evidence>
<dbReference type="InterPro" id="IPR029787">
    <property type="entry name" value="Nucleotide_cyclase"/>
</dbReference>
<dbReference type="Proteomes" id="UP000270468">
    <property type="component" value="Unassembled WGS sequence"/>
</dbReference>
<dbReference type="AlphaFoldDB" id="A0A3P5WTD8"/>
<feature type="domain" description="GGDEF" evidence="1">
    <location>
        <begin position="336"/>
        <end position="468"/>
    </location>
</feature>
<gene>
    <name evidence="2" type="primary">pleD_1</name>
    <name evidence="2" type="ORF">FILTAD_01117</name>
</gene>
<accession>A0A3P5WTD8</accession>
<organism evidence="2 3">
    <name type="scientific">Filibacter tadaridae</name>
    <dbReference type="NCBI Taxonomy" id="2483811"/>
    <lineage>
        <taxon>Bacteria</taxon>
        <taxon>Bacillati</taxon>
        <taxon>Bacillota</taxon>
        <taxon>Bacilli</taxon>
        <taxon>Bacillales</taxon>
        <taxon>Caryophanaceae</taxon>
        <taxon>Filibacter</taxon>
    </lineage>
</organism>
<dbReference type="EMBL" id="UXAV01000031">
    <property type="protein sequence ID" value="VDC24888.1"/>
    <property type="molecule type" value="Genomic_DNA"/>
</dbReference>
<dbReference type="SUPFAM" id="SSF48452">
    <property type="entry name" value="TPR-like"/>
    <property type="match status" value="1"/>
</dbReference>
<dbReference type="Gene3D" id="3.30.70.270">
    <property type="match status" value="1"/>
</dbReference>
<sequence>MDKSELILLQKKVTSLRSEGNYKESINACYQLLENGMKLNDTKSILIAHMNNAFSYYSIGALEEAFNSIEVHEELCNIHGDEEDQLNSLLALFFLHEYNKDYDKAKYSIKQTILLGKKLKHYDAVSMAYNNYSTIHAEEGNYEKALEMAETALVFAKCHEPMSPILEFRIKMNSANAYIGLNEFAASKVLIDELMNDSILDPFSRKKAQLHSLQGRWYMKQQFYKEAFESLTDARNLAASYTDIHLLKVIQEQRVALCELMNDVHTGYEVQKEYILLLTEIGKRDLALAALKLDVKHTVTSIEKRANTDYLTGLYNRSYMETTTDLLLKQAVTRNESIVCIVLDLDNLKAINDRFGHLYGDEMIKLVSQTCSATIRREDLIGRFGGDEFVIILNGVSLEDGKKKAEQLAEVVQHTKLEIDGEIIDITASIGISDNSECTTPKFKELFHRADMALYEAKTNGKNQICCR</sequence>
<dbReference type="InterPro" id="IPR011990">
    <property type="entry name" value="TPR-like_helical_dom_sf"/>
</dbReference>
<dbReference type="InterPro" id="IPR050469">
    <property type="entry name" value="Diguanylate_Cyclase"/>
</dbReference>
<dbReference type="GO" id="GO:0052621">
    <property type="term" value="F:diguanylate cyclase activity"/>
    <property type="evidence" value="ECO:0007669"/>
    <property type="project" value="TreeGrafter"/>
</dbReference>
<dbReference type="InterPro" id="IPR043128">
    <property type="entry name" value="Rev_trsase/Diguanyl_cyclase"/>
</dbReference>
<dbReference type="NCBIfam" id="TIGR00254">
    <property type="entry name" value="GGDEF"/>
    <property type="match status" value="1"/>
</dbReference>
<name>A0A3P5WTD8_9BACL</name>
<dbReference type="SUPFAM" id="SSF55073">
    <property type="entry name" value="Nucleotide cyclase"/>
    <property type="match status" value="1"/>
</dbReference>
<dbReference type="CDD" id="cd01949">
    <property type="entry name" value="GGDEF"/>
    <property type="match status" value="1"/>
</dbReference>
<dbReference type="PROSITE" id="PS50887">
    <property type="entry name" value="GGDEF"/>
    <property type="match status" value="1"/>
</dbReference>
<proteinExistence type="predicted"/>
<dbReference type="PANTHER" id="PTHR45138">
    <property type="entry name" value="REGULATORY COMPONENTS OF SENSORY TRANSDUCTION SYSTEM"/>
    <property type="match status" value="1"/>
</dbReference>
<reference evidence="2 3" key="1">
    <citation type="submission" date="2018-11" db="EMBL/GenBank/DDBJ databases">
        <authorList>
            <person name="Criscuolo A."/>
        </authorList>
    </citation>
    <scope>NUCLEOTIDE SEQUENCE [LARGE SCALE GENOMIC DNA]</scope>
    <source>
        <strain evidence="2">ATB-66</strain>
    </source>
</reference>
<dbReference type="OrthoDB" id="9759607at2"/>
<dbReference type="RefSeq" id="WP_124069541.1">
    <property type="nucleotide sequence ID" value="NZ_CBCRXF010000015.1"/>
</dbReference>
<keyword evidence="3" id="KW-1185">Reference proteome</keyword>
<dbReference type="Gene3D" id="1.25.40.10">
    <property type="entry name" value="Tetratricopeptide repeat domain"/>
    <property type="match status" value="1"/>
</dbReference>
<evidence type="ECO:0000313" key="3">
    <source>
        <dbReference type="Proteomes" id="UP000270468"/>
    </source>
</evidence>
<protein>
    <submittedName>
        <fullName evidence="2">Response regulator PleD</fullName>
    </submittedName>
</protein>
<evidence type="ECO:0000259" key="1">
    <source>
        <dbReference type="PROSITE" id="PS50887"/>
    </source>
</evidence>
<dbReference type="FunFam" id="3.30.70.270:FF:000001">
    <property type="entry name" value="Diguanylate cyclase domain protein"/>
    <property type="match status" value="1"/>
</dbReference>